<proteinExistence type="predicted"/>
<dbReference type="AlphaFoldDB" id="A0A8H3GP21"/>
<evidence type="ECO:0000313" key="2">
    <source>
        <dbReference type="EMBL" id="CAE6460340.1"/>
    </source>
</evidence>
<evidence type="ECO:0008006" key="4">
    <source>
        <dbReference type="Google" id="ProtNLM"/>
    </source>
</evidence>
<evidence type="ECO:0000313" key="3">
    <source>
        <dbReference type="Proteomes" id="UP000663850"/>
    </source>
</evidence>
<name>A0A8H3GP21_9AGAM</name>
<dbReference type="Proteomes" id="UP000663850">
    <property type="component" value="Unassembled WGS sequence"/>
</dbReference>
<sequence length="487" mass="55716">MHSRNITDYTSRSSAQHLSSTSRPLATPANKLIRSSNPSHRTQPRFVLDFRSPNGPANVQKWYESQACTRFTLLEYRKYKYGPAKHEFITVQLGETTLCRFDRRAREGGRGYSLLDEGTPAEDSAHVLSSFEPEYEDLMQETELLLSIKLPRGEDLNFILAVCEGIQNHAKAATYSLMRYNCYFFSWTIVAAVARRTYNWETIILSKSGWNNILQTSITRALEFSAPNQRTGELGSMRLRFRRVVSKLYVRSQNYIQLTTPSPENKAFQDALFSTYSNSHDTIQKIPRKLLFRSQLGPALNRELRCIESSSMLSAKLTATTDIGSSEEIWMWQYFSPWQWWSVAPEGLEEETPSLDDIRDKMMKAWKKAWDEINKLSAQYIAIITETITTTMTEQLVDVAPDQLVFGDIIQRCSGSHLTNGHTSLQDFIRGRMQGHFEVVDKFGFGSFQELITTAEVAMCEIWVASLGIMDSGHSRRQRVRITHSTA</sequence>
<feature type="region of interest" description="Disordered" evidence="1">
    <location>
        <begin position="1"/>
        <end position="44"/>
    </location>
</feature>
<comment type="caution">
    <text evidence="2">The sequence shown here is derived from an EMBL/GenBank/DDBJ whole genome shotgun (WGS) entry which is preliminary data.</text>
</comment>
<gene>
    <name evidence="2" type="ORF">RDB_LOCUS50445</name>
</gene>
<feature type="compositionally biased region" description="Polar residues" evidence="1">
    <location>
        <begin position="1"/>
        <end position="24"/>
    </location>
</feature>
<dbReference type="EMBL" id="CAJMWZ010002703">
    <property type="protein sequence ID" value="CAE6460340.1"/>
    <property type="molecule type" value="Genomic_DNA"/>
</dbReference>
<accession>A0A8H3GP21</accession>
<organism evidence="2 3">
    <name type="scientific">Rhizoctonia solani</name>
    <dbReference type="NCBI Taxonomy" id="456999"/>
    <lineage>
        <taxon>Eukaryota</taxon>
        <taxon>Fungi</taxon>
        <taxon>Dikarya</taxon>
        <taxon>Basidiomycota</taxon>
        <taxon>Agaricomycotina</taxon>
        <taxon>Agaricomycetes</taxon>
        <taxon>Cantharellales</taxon>
        <taxon>Ceratobasidiaceae</taxon>
        <taxon>Rhizoctonia</taxon>
    </lineage>
</organism>
<protein>
    <recommendedName>
        <fullName evidence="4">PPPDE domain-containing protein</fullName>
    </recommendedName>
</protein>
<reference evidence="2" key="1">
    <citation type="submission" date="2021-01" db="EMBL/GenBank/DDBJ databases">
        <authorList>
            <person name="Kaushik A."/>
        </authorList>
    </citation>
    <scope>NUCLEOTIDE SEQUENCE</scope>
    <source>
        <strain evidence="2">Type strain: AG8-Rh-89/</strain>
    </source>
</reference>
<evidence type="ECO:0000256" key="1">
    <source>
        <dbReference type="SAM" id="MobiDB-lite"/>
    </source>
</evidence>